<feature type="region of interest" description="Disordered" evidence="3">
    <location>
        <begin position="90"/>
        <end position="154"/>
    </location>
</feature>
<evidence type="ECO:0000256" key="2">
    <source>
        <dbReference type="ARBA" id="ARBA00022946"/>
    </source>
</evidence>
<dbReference type="AlphaFoldDB" id="A0A2M9XM91"/>
<dbReference type="PROSITE" id="PS00745">
    <property type="entry name" value="RF_PROK_I"/>
    <property type="match status" value="1"/>
</dbReference>
<evidence type="ECO:0000256" key="1">
    <source>
        <dbReference type="ARBA" id="ARBA00010835"/>
    </source>
</evidence>
<dbReference type="InterPro" id="IPR045853">
    <property type="entry name" value="Pep_chain_release_fac_I_sf"/>
</dbReference>
<dbReference type="PANTHER" id="PTHR46203">
    <property type="entry name" value="PROBABLE PEPTIDE CHAIN RELEASE FACTOR C12ORF65"/>
    <property type="match status" value="1"/>
</dbReference>
<gene>
    <name evidence="4" type="ORF">EFP84_01420</name>
</gene>
<name>A0A2M9XM91_9LEPT</name>
<feature type="compositionally biased region" description="Basic residues" evidence="3">
    <location>
        <begin position="103"/>
        <end position="120"/>
    </location>
</feature>
<dbReference type="Gene3D" id="3.30.160.20">
    <property type="match status" value="1"/>
</dbReference>
<accession>A0A2M9XM91</accession>
<keyword evidence="2" id="KW-0809">Transit peptide</keyword>
<dbReference type="EMBL" id="CP033614">
    <property type="protein sequence ID" value="AYV54291.1"/>
    <property type="molecule type" value="Genomic_DNA"/>
</dbReference>
<dbReference type="RefSeq" id="WP_100738147.1">
    <property type="nucleotide sequence ID" value="NZ_CP033614.1"/>
</dbReference>
<dbReference type="SUPFAM" id="SSF75620">
    <property type="entry name" value="Release factor"/>
    <property type="match status" value="1"/>
</dbReference>
<evidence type="ECO:0000256" key="3">
    <source>
        <dbReference type="SAM" id="MobiDB-lite"/>
    </source>
</evidence>
<comment type="similarity">
    <text evidence="1">Belongs to the prokaryotic/mitochondrial release factor family.</text>
</comment>
<evidence type="ECO:0000313" key="5">
    <source>
        <dbReference type="Proteomes" id="UP000276407"/>
    </source>
</evidence>
<dbReference type="GO" id="GO:0003747">
    <property type="term" value="F:translation release factor activity"/>
    <property type="evidence" value="ECO:0007669"/>
    <property type="project" value="InterPro"/>
</dbReference>
<reference evidence="4 5" key="1">
    <citation type="submission" date="2018-11" db="EMBL/GenBank/DDBJ databases">
        <title>Complete genome sequence of Leptospira kmetyi isolate LS 001/16 from soil sample associated with a leptospirosis patient in Kelantan.</title>
        <authorList>
            <person name="Muhammad Yusoff F."/>
            <person name="Muhammad Yusoff S."/>
            <person name="Ahmad M.N."/>
            <person name="Yusof N.Y."/>
            <person name="Aziah I."/>
        </authorList>
    </citation>
    <scope>NUCLEOTIDE SEQUENCE [LARGE SCALE GENOMIC DNA]</scope>
    <source>
        <strain evidence="4 5">LS 001/16</strain>
    </source>
</reference>
<feature type="compositionally biased region" description="Basic and acidic residues" evidence="3">
    <location>
        <begin position="90"/>
        <end position="102"/>
    </location>
</feature>
<proteinExistence type="inferred from homology"/>
<dbReference type="Pfam" id="PF00472">
    <property type="entry name" value="RF-1"/>
    <property type="match status" value="1"/>
</dbReference>
<dbReference type="OrthoDB" id="9815709at2"/>
<protein>
    <submittedName>
        <fullName evidence="4">Peptide chain release factor-like protein</fullName>
    </submittedName>
</protein>
<sequence length="154" mass="17499">MASRFPVSVEKETKLLELMDSLQIKEGDLEESFTRSGGKGGQNVNKVSTAVHLKHKPTGIEIKCSLYRTQGLNRYKARAILCEKIQEEKRKALGETSDEQKKILRNKQKDAKRKKEKYSRKNQNSSSILPEPDESLESDPYDSEISIEESNSNP</sequence>
<dbReference type="Proteomes" id="UP000276407">
    <property type="component" value="Chromosome 1"/>
</dbReference>
<dbReference type="InterPro" id="IPR052405">
    <property type="entry name" value="Mito_Transl_Release_Factor"/>
</dbReference>
<dbReference type="InterPro" id="IPR000352">
    <property type="entry name" value="Pep_chain_release_fac_I"/>
</dbReference>
<organism evidence="4 5">
    <name type="scientific">Leptospira kmetyi</name>
    <dbReference type="NCBI Taxonomy" id="408139"/>
    <lineage>
        <taxon>Bacteria</taxon>
        <taxon>Pseudomonadati</taxon>
        <taxon>Spirochaetota</taxon>
        <taxon>Spirochaetia</taxon>
        <taxon>Leptospirales</taxon>
        <taxon>Leptospiraceae</taxon>
        <taxon>Leptospira</taxon>
    </lineage>
</organism>
<dbReference type="KEGG" id="lkm:EFP84_01420"/>
<dbReference type="PANTHER" id="PTHR46203:SF1">
    <property type="entry name" value="MITOCHONDRIAL TRANSLATION RELEASE FACTOR IN RESCUE"/>
    <property type="match status" value="1"/>
</dbReference>
<feature type="compositionally biased region" description="Acidic residues" evidence="3">
    <location>
        <begin position="131"/>
        <end position="147"/>
    </location>
</feature>
<evidence type="ECO:0000313" key="4">
    <source>
        <dbReference type="EMBL" id="AYV54291.1"/>
    </source>
</evidence>